<dbReference type="Proteomes" id="UP000594464">
    <property type="component" value="Chromosome"/>
</dbReference>
<name>A0A7T0C276_9BACT</name>
<protein>
    <submittedName>
        <fullName evidence="2">Pilus assembly protein PilM</fullName>
    </submittedName>
</protein>
<dbReference type="PANTHER" id="PTHR32432">
    <property type="entry name" value="CELL DIVISION PROTEIN FTSA-RELATED"/>
    <property type="match status" value="1"/>
</dbReference>
<sequence>MKLQLPSKINKINQPSIGLDIGFNSIKVVEIISREKGFEIVRFGLTEIPAEIAQEKKRAPALGALIRRMFSENNIKGKKVYISVSGHNVVIRTAVLPKMPLDELKDAIKWNAREEVLFDLEKADIAYHIVKETEIDGSIFYEVLTVFVREDVIPFMVDIVRQAGLQPLGVTVVPMALWDYDLAVNTVKPHQVTSYIDMGSERTRVYFVSESQLLFSREIPNGGKNITASLVGDYEIENRDTVTVDEVRAETIKKTFGLPAEDAAGKTEEGIPLTVIRERILPVVTKQVEEFNRSIEYFKNKYKTDKVHRLIISGGGVGLKGMYQLLDQSLDMEIDRCNTLFQAKTGSLELTKEQAKMIGPSLTAAAGLAVGQCSKIDLLPERFKFSVKKLLIKLAPFAFIPFLLAGMASYSMQLREEIKVDEKKLEENKALLASLQNKLGEMQGPKKEIDGLENKIQNLKREKRSFPGSSSAPVDFWEILEEIAMATGSNVSLSQLHYTDASFGKEDDEEEGLAPQLNRLMIRLQGNIFGEDLGAQVSLRNFLEDLRKSPAFKEIHIIKTEPVKDGRFTSPGLTFELNLIPHERNTA</sequence>
<organism evidence="2 3">
    <name type="scientific">Candidatus Nitrohelix vancouverensis</name>
    <dbReference type="NCBI Taxonomy" id="2705534"/>
    <lineage>
        <taxon>Bacteria</taxon>
        <taxon>Pseudomonadati</taxon>
        <taxon>Nitrospinota/Tectimicrobiota group</taxon>
        <taxon>Nitrospinota</taxon>
        <taxon>Nitrospinia</taxon>
        <taxon>Nitrospinales</taxon>
        <taxon>Nitrospinaceae</taxon>
        <taxon>Candidatus Nitrohelix</taxon>
    </lineage>
</organism>
<dbReference type="Gene3D" id="3.30.1490.300">
    <property type="match status" value="1"/>
</dbReference>
<reference evidence="3" key="1">
    <citation type="submission" date="2020-02" db="EMBL/GenBank/DDBJ databases">
        <title>Genomic and physiological characterization of two novel Nitrospinaceae genera.</title>
        <authorList>
            <person name="Mueller A.J."/>
            <person name="Jung M.-Y."/>
            <person name="Strachan C.R."/>
            <person name="Herbold C.W."/>
            <person name="Kirkegaard R.H."/>
            <person name="Daims H."/>
        </authorList>
    </citation>
    <scope>NUCLEOTIDE SEQUENCE [LARGE SCALE GENOMIC DNA]</scope>
</reference>
<dbReference type="Gene3D" id="3.30.420.40">
    <property type="match status" value="2"/>
</dbReference>
<dbReference type="InterPro" id="IPR005883">
    <property type="entry name" value="PilM"/>
</dbReference>
<dbReference type="EMBL" id="CP048620">
    <property type="protein sequence ID" value="QPJ65170.1"/>
    <property type="molecule type" value="Genomic_DNA"/>
</dbReference>
<proteinExistence type="predicted"/>
<dbReference type="SUPFAM" id="SSF53067">
    <property type="entry name" value="Actin-like ATPase domain"/>
    <property type="match status" value="2"/>
</dbReference>
<dbReference type="Pfam" id="PF11104">
    <property type="entry name" value="PilM_2"/>
    <property type="match status" value="2"/>
</dbReference>
<gene>
    <name evidence="2" type="ORF">G3M78_07120</name>
</gene>
<feature type="coiled-coil region" evidence="1">
    <location>
        <begin position="418"/>
        <end position="462"/>
    </location>
</feature>
<dbReference type="KEGG" id="nva:G3M78_07120"/>
<dbReference type="InterPro" id="IPR050696">
    <property type="entry name" value="FtsA/MreB"/>
</dbReference>
<accession>A0A7T0C276</accession>
<keyword evidence="1" id="KW-0175">Coiled coil</keyword>
<dbReference type="AlphaFoldDB" id="A0A7T0C276"/>
<dbReference type="InterPro" id="IPR043129">
    <property type="entry name" value="ATPase_NBD"/>
</dbReference>
<evidence type="ECO:0000313" key="3">
    <source>
        <dbReference type="Proteomes" id="UP000594464"/>
    </source>
</evidence>
<evidence type="ECO:0000313" key="2">
    <source>
        <dbReference type="EMBL" id="QPJ65170.1"/>
    </source>
</evidence>
<dbReference type="CDD" id="cd24049">
    <property type="entry name" value="ASKHA_NBD_PilM"/>
    <property type="match status" value="1"/>
</dbReference>
<evidence type="ECO:0000256" key="1">
    <source>
        <dbReference type="SAM" id="Coils"/>
    </source>
</evidence>
<dbReference type="PANTHER" id="PTHR32432:SF3">
    <property type="entry name" value="ETHANOLAMINE UTILIZATION PROTEIN EUTJ"/>
    <property type="match status" value="1"/>
</dbReference>